<proteinExistence type="predicted"/>
<feature type="region of interest" description="Disordered" evidence="1">
    <location>
        <begin position="76"/>
        <end position="109"/>
    </location>
</feature>
<sequence>MKPRRRSIDIGVASIAPFERKRGVMAAGRERRGGRVGRMGGMIGWVQTMQELLPPWRYVGGVLGTGPQRAGVIVDNSSVLSPGGEKEGKVRKEKREEKREEERPRGLGG</sequence>
<dbReference type="Proteomes" id="UP000002624">
    <property type="component" value="Unassembled WGS sequence"/>
</dbReference>
<organism evidence="2 3">
    <name type="scientific">Ajellomyces capsulatus (strain H143)</name>
    <name type="common">Darling's disease fungus</name>
    <name type="synonym">Histoplasma capsulatum</name>
    <dbReference type="NCBI Taxonomy" id="544712"/>
    <lineage>
        <taxon>Eukaryota</taxon>
        <taxon>Fungi</taxon>
        <taxon>Dikarya</taxon>
        <taxon>Ascomycota</taxon>
        <taxon>Pezizomycotina</taxon>
        <taxon>Eurotiomycetes</taxon>
        <taxon>Eurotiomycetidae</taxon>
        <taxon>Onygenales</taxon>
        <taxon>Ajellomycetaceae</taxon>
        <taxon>Histoplasma</taxon>
    </lineage>
</organism>
<dbReference type="VEuPathDB" id="FungiDB:HCDG_04501"/>
<gene>
    <name evidence="2" type="ORF">HCDG_04501</name>
</gene>
<evidence type="ECO:0000313" key="3">
    <source>
        <dbReference type="Proteomes" id="UP000002624"/>
    </source>
</evidence>
<dbReference type="EMBL" id="GG692423">
    <property type="protein sequence ID" value="EER41854.1"/>
    <property type="molecule type" value="Genomic_DNA"/>
</dbReference>
<evidence type="ECO:0000256" key="1">
    <source>
        <dbReference type="SAM" id="MobiDB-lite"/>
    </source>
</evidence>
<feature type="compositionally biased region" description="Basic and acidic residues" evidence="1">
    <location>
        <begin position="84"/>
        <end position="109"/>
    </location>
</feature>
<protein>
    <submittedName>
        <fullName evidence="2">Uncharacterized protein</fullName>
    </submittedName>
</protein>
<accession>C6HE70</accession>
<reference evidence="3" key="1">
    <citation type="submission" date="2009-05" db="EMBL/GenBank/DDBJ databases">
        <title>The genome sequence of Ajellomyces capsulatus strain H143.</title>
        <authorList>
            <person name="Champion M."/>
            <person name="Cuomo C.A."/>
            <person name="Ma L.-J."/>
            <person name="Henn M.R."/>
            <person name="Sil A."/>
            <person name="Goldman B."/>
            <person name="Young S.K."/>
            <person name="Kodira C.D."/>
            <person name="Zeng Q."/>
            <person name="Koehrsen M."/>
            <person name="Alvarado L."/>
            <person name="Berlin A.M."/>
            <person name="Borenstein D."/>
            <person name="Chen Z."/>
            <person name="Engels R."/>
            <person name="Freedman E."/>
            <person name="Gellesch M."/>
            <person name="Goldberg J."/>
            <person name="Griggs A."/>
            <person name="Gujja S."/>
            <person name="Heiman D.I."/>
            <person name="Hepburn T.A."/>
            <person name="Howarth C."/>
            <person name="Jen D."/>
            <person name="Larson L."/>
            <person name="Lewis B."/>
            <person name="Mehta T."/>
            <person name="Park D."/>
            <person name="Pearson M."/>
            <person name="Roberts A."/>
            <person name="Saif S."/>
            <person name="Shea T.D."/>
            <person name="Shenoy N."/>
            <person name="Sisk P."/>
            <person name="Stolte C."/>
            <person name="Sykes S."/>
            <person name="Walk T."/>
            <person name="White J."/>
            <person name="Yandava C."/>
            <person name="Klein B."/>
            <person name="McEwen J.G."/>
            <person name="Puccia R."/>
            <person name="Goldman G.H."/>
            <person name="Felipe M.S."/>
            <person name="Nino-Vega G."/>
            <person name="San-Blas G."/>
            <person name="Taylor J.W."/>
            <person name="Mendoza L."/>
            <person name="Galagan J.E."/>
            <person name="Nusbaum C."/>
            <person name="Birren B.W."/>
        </authorList>
    </citation>
    <scope>NUCLEOTIDE SEQUENCE [LARGE SCALE GENOMIC DNA]</scope>
    <source>
        <strain evidence="3">H143</strain>
    </source>
</reference>
<dbReference type="HOGENOM" id="CLU_2183195_0_0_1"/>
<name>C6HE70_AJECH</name>
<evidence type="ECO:0000313" key="2">
    <source>
        <dbReference type="EMBL" id="EER41854.1"/>
    </source>
</evidence>
<dbReference type="AlphaFoldDB" id="C6HE70"/>